<evidence type="ECO:0000256" key="8">
    <source>
        <dbReference type="ARBA" id="ARBA00023065"/>
    </source>
</evidence>
<accession>A0AAV1J142</accession>
<dbReference type="InterPro" id="IPR001873">
    <property type="entry name" value="ENaC"/>
</dbReference>
<comment type="similarity">
    <text evidence="2 12">Belongs to the amiloride-sensitive sodium channel (TC 1.A.6) family.</text>
</comment>
<dbReference type="GO" id="GO:0005886">
    <property type="term" value="C:plasma membrane"/>
    <property type="evidence" value="ECO:0007669"/>
    <property type="project" value="TreeGrafter"/>
</dbReference>
<organism evidence="14 15">
    <name type="scientific">Leptosia nina</name>
    <dbReference type="NCBI Taxonomy" id="320188"/>
    <lineage>
        <taxon>Eukaryota</taxon>
        <taxon>Metazoa</taxon>
        <taxon>Ecdysozoa</taxon>
        <taxon>Arthropoda</taxon>
        <taxon>Hexapoda</taxon>
        <taxon>Insecta</taxon>
        <taxon>Pterygota</taxon>
        <taxon>Neoptera</taxon>
        <taxon>Endopterygota</taxon>
        <taxon>Lepidoptera</taxon>
        <taxon>Glossata</taxon>
        <taxon>Ditrysia</taxon>
        <taxon>Papilionoidea</taxon>
        <taxon>Pieridae</taxon>
        <taxon>Pierinae</taxon>
        <taxon>Leptosia</taxon>
    </lineage>
</organism>
<evidence type="ECO:0000256" key="6">
    <source>
        <dbReference type="ARBA" id="ARBA00022989"/>
    </source>
</evidence>
<dbReference type="GO" id="GO:0015280">
    <property type="term" value="F:ligand-gated sodium channel activity"/>
    <property type="evidence" value="ECO:0007669"/>
    <property type="project" value="TreeGrafter"/>
</dbReference>
<comment type="subcellular location">
    <subcellularLocation>
        <location evidence="1">Membrane</location>
        <topology evidence="1">Multi-pass membrane protein</topology>
    </subcellularLocation>
</comment>
<keyword evidence="6 13" id="KW-1133">Transmembrane helix</keyword>
<evidence type="ECO:0000256" key="7">
    <source>
        <dbReference type="ARBA" id="ARBA00023053"/>
    </source>
</evidence>
<feature type="transmembrane region" description="Helical" evidence="13">
    <location>
        <begin position="88"/>
        <end position="109"/>
    </location>
</feature>
<evidence type="ECO:0000256" key="5">
    <source>
        <dbReference type="ARBA" id="ARBA00022692"/>
    </source>
</evidence>
<sequence>MKNVFKPRKVNPKEAVDMQYIQDFYFKDFKYISPEVLANKSVGKKSFGLFAKLWFREVIKGLKQFLYEGSLHGVKYIFEPSFSHKERVVWIVIIVISITICAMNVIQLISKWTSTPFVNVIDSLPTPIWAIPFPTVVLCPHIHVKLSFKNISDLNDMEKFYASLVCPYMMSQNISTPIRMSVLQNEDLQKFLVMGSPRCEEVVKFCHWRPKHNSDWHATDCCEKFFKPVFTQYGLCFAFNDMPLGGMTNSTLDWQKSFYKNASAASLSWDLDVGYPNEIPPAIEPVPYRVMASGEANGVDMELYLNISEHQYNCDGHYRGFNLLIRSPTDHVYSTTILRLPMDKMTTIEVTPTTYKTDSSLRTLSPNLRQCFFQNERKLEFFEFYTDSNCQQDLLMRETMKYCKCAMFNWPRKSLADPICSTHIDFACIKKVKESVELRLIYAYYKDRDEQSHHGEYSSSCYPSCNDVLYSSQVYYSDLGEEPATHWNEPRKGERTRVNVHFYNDMFLGQHRHAQYDEYYFAGAIGGLFSLFLGFSIISVAEIVYFVLLKPIYVALKHTLFVTQPTY</sequence>
<evidence type="ECO:0000256" key="12">
    <source>
        <dbReference type="RuleBase" id="RU000679"/>
    </source>
</evidence>
<name>A0AAV1J142_9NEOP</name>
<dbReference type="PRINTS" id="PR01078">
    <property type="entry name" value="AMINACHANNEL"/>
</dbReference>
<gene>
    <name evidence="14" type="ORF">LNINA_LOCUS2461</name>
</gene>
<evidence type="ECO:0000313" key="15">
    <source>
        <dbReference type="Proteomes" id="UP001497472"/>
    </source>
</evidence>
<keyword evidence="3 12" id="KW-0813">Transport</keyword>
<evidence type="ECO:0000256" key="9">
    <source>
        <dbReference type="ARBA" id="ARBA00023136"/>
    </source>
</evidence>
<keyword evidence="11 12" id="KW-0407">Ion channel</keyword>
<keyword evidence="5 12" id="KW-0812">Transmembrane</keyword>
<evidence type="ECO:0000256" key="4">
    <source>
        <dbReference type="ARBA" id="ARBA00022461"/>
    </source>
</evidence>
<keyword evidence="8 12" id="KW-0406">Ion transport</keyword>
<keyword evidence="10 12" id="KW-0739">Sodium transport</keyword>
<evidence type="ECO:0000256" key="1">
    <source>
        <dbReference type="ARBA" id="ARBA00004141"/>
    </source>
</evidence>
<evidence type="ECO:0000256" key="3">
    <source>
        <dbReference type="ARBA" id="ARBA00022448"/>
    </source>
</evidence>
<evidence type="ECO:0000256" key="11">
    <source>
        <dbReference type="ARBA" id="ARBA00023303"/>
    </source>
</evidence>
<evidence type="ECO:0000256" key="13">
    <source>
        <dbReference type="SAM" id="Phobius"/>
    </source>
</evidence>
<dbReference type="PANTHER" id="PTHR11690:SF288">
    <property type="entry name" value="AMILORIDE-SENSITIVE NA+ CHANNEL-RELATED"/>
    <property type="match status" value="1"/>
</dbReference>
<dbReference type="Gene3D" id="2.60.470.10">
    <property type="entry name" value="Acid-sensing ion channels like domains"/>
    <property type="match status" value="1"/>
</dbReference>
<dbReference type="AlphaFoldDB" id="A0AAV1J142"/>
<protein>
    <submittedName>
        <fullName evidence="14">Uncharacterized protein</fullName>
    </submittedName>
</protein>
<keyword evidence="7" id="KW-0915">Sodium</keyword>
<proteinExistence type="inferred from homology"/>
<keyword evidence="15" id="KW-1185">Reference proteome</keyword>
<evidence type="ECO:0000256" key="10">
    <source>
        <dbReference type="ARBA" id="ARBA00023201"/>
    </source>
</evidence>
<comment type="caution">
    <text evidence="14">The sequence shown here is derived from an EMBL/GenBank/DDBJ whole genome shotgun (WGS) entry which is preliminary data.</text>
</comment>
<dbReference type="Proteomes" id="UP001497472">
    <property type="component" value="Unassembled WGS sequence"/>
</dbReference>
<dbReference type="PANTHER" id="PTHR11690">
    <property type="entry name" value="AMILORIDE-SENSITIVE SODIUM CHANNEL-RELATED"/>
    <property type="match status" value="1"/>
</dbReference>
<keyword evidence="9 13" id="KW-0472">Membrane</keyword>
<evidence type="ECO:0000313" key="14">
    <source>
        <dbReference type="EMBL" id="CAK1542578.1"/>
    </source>
</evidence>
<dbReference type="Gene3D" id="1.10.287.770">
    <property type="entry name" value="YojJ-like"/>
    <property type="match status" value="1"/>
</dbReference>
<feature type="transmembrane region" description="Helical" evidence="13">
    <location>
        <begin position="519"/>
        <end position="548"/>
    </location>
</feature>
<evidence type="ECO:0000256" key="2">
    <source>
        <dbReference type="ARBA" id="ARBA00007193"/>
    </source>
</evidence>
<reference evidence="14 15" key="1">
    <citation type="submission" date="2023-11" db="EMBL/GenBank/DDBJ databases">
        <authorList>
            <person name="Okamura Y."/>
        </authorList>
    </citation>
    <scope>NUCLEOTIDE SEQUENCE [LARGE SCALE GENOMIC DNA]</scope>
</reference>
<dbReference type="EMBL" id="CAVLEF010000003">
    <property type="protein sequence ID" value="CAK1542578.1"/>
    <property type="molecule type" value="Genomic_DNA"/>
</dbReference>
<keyword evidence="4 12" id="KW-0894">Sodium channel</keyword>
<dbReference type="Pfam" id="PF00858">
    <property type="entry name" value="ASC"/>
    <property type="match status" value="1"/>
</dbReference>